<feature type="compositionally biased region" description="Basic and acidic residues" evidence="1">
    <location>
        <begin position="93"/>
        <end position="108"/>
    </location>
</feature>
<dbReference type="EMBL" id="BOMH01000004">
    <property type="protein sequence ID" value="GID62772.1"/>
    <property type="molecule type" value="Genomic_DNA"/>
</dbReference>
<keyword evidence="3" id="KW-1185">Reference proteome</keyword>
<evidence type="ECO:0000313" key="2">
    <source>
        <dbReference type="EMBL" id="GID62772.1"/>
    </source>
</evidence>
<accession>A0A919IC79</accession>
<proteinExistence type="predicted"/>
<feature type="region of interest" description="Disordered" evidence="1">
    <location>
        <begin position="88"/>
        <end position="162"/>
    </location>
</feature>
<dbReference type="Proteomes" id="UP000619479">
    <property type="component" value="Unassembled WGS sequence"/>
</dbReference>
<sequence length="308" mass="32469">MSVLEDLGAQLRAASGELPDGLVVKAMEKLRAATELLNWVREASEQKIGVPELGNATEHAERAAAALRLAEDAIEAYLAVLGLGGVPGAPRGQEWRESVRPDEPREPAESGPRPETPERLGPWWQARVAELTGEPAPERSGDQPSGDQQGGDQRAGTTGTADLLRRVAAGVRAGDRARLGRELHGVNAATGLGLSAMTPPVLHRLAGDLLGHEPRPEDVPRLRSAAEGRVRSLLPGTSPAVLETLIDRICRVPATERGDRPAPHPADSAVTASVLTGVLLARLGRDADALDPSAPEPVRPREEAGEQA</sequence>
<feature type="compositionally biased region" description="Low complexity" evidence="1">
    <location>
        <begin position="142"/>
        <end position="152"/>
    </location>
</feature>
<evidence type="ECO:0000256" key="1">
    <source>
        <dbReference type="SAM" id="MobiDB-lite"/>
    </source>
</evidence>
<dbReference type="RefSeq" id="WP_203738242.1">
    <property type="nucleotide sequence ID" value="NZ_BOMH01000004.1"/>
</dbReference>
<feature type="region of interest" description="Disordered" evidence="1">
    <location>
        <begin position="285"/>
        <end position="308"/>
    </location>
</feature>
<dbReference type="AlphaFoldDB" id="A0A919IC79"/>
<name>A0A919IC79_9ACTN</name>
<protein>
    <submittedName>
        <fullName evidence="2">Uncharacterized protein</fullName>
    </submittedName>
</protein>
<evidence type="ECO:0000313" key="3">
    <source>
        <dbReference type="Proteomes" id="UP000619479"/>
    </source>
</evidence>
<feature type="compositionally biased region" description="Basic and acidic residues" evidence="1">
    <location>
        <begin position="298"/>
        <end position="308"/>
    </location>
</feature>
<gene>
    <name evidence="2" type="ORF">Acy02nite_06530</name>
</gene>
<organism evidence="2 3">
    <name type="scientific">Actinoplanes cyaneus</name>
    <dbReference type="NCBI Taxonomy" id="52696"/>
    <lineage>
        <taxon>Bacteria</taxon>
        <taxon>Bacillati</taxon>
        <taxon>Actinomycetota</taxon>
        <taxon>Actinomycetes</taxon>
        <taxon>Micromonosporales</taxon>
        <taxon>Micromonosporaceae</taxon>
        <taxon>Actinoplanes</taxon>
    </lineage>
</organism>
<comment type="caution">
    <text evidence="2">The sequence shown here is derived from an EMBL/GenBank/DDBJ whole genome shotgun (WGS) entry which is preliminary data.</text>
</comment>
<reference evidence="2" key="1">
    <citation type="submission" date="2021-01" db="EMBL/GenBank/DDBJ databases">
        <title>Whole genome shotgun sequence of Actinoplanes cyaneus NBRC 14990.</title>
        <authorList>
            <person name="Komaki H."/>
            <person name="Tamura T."/>
        </authorList>
    </citation>
    <scope>NUCLEOTIDE SEQUENCE</scope>
    <source>
        <strain evidence="2">NBRC 14990</strain>
    </source>
</reference>